<accession>A0ABN9MKT9</accession>
<gene>
    <name evidence="6" type="ORF">RIMI_LOCUS21900453</name>
</gene>
<keyword evidence="2" id="KW-0732">Signal</keyword>
<dbReference type="InterPro" id="IPR036179">
    <property type="entry name" value="Ig-like_dom_sf"/>
</dbReference>
<name>A0ABN9MKT9_9NEOB</name>
<reference evidence="6" key="1">
    <citation type="submission" date="2023-07" db="EMBL/GenBank/DDBJ databases">
        <authorList>
            <person name="Stuckert A."/>
        </authorList>
    </citation>
    <scope>NUCLEOTIDE SEQUENCE</scope>
</reference>
<dbReference type="InterPro" id="IPR015631">
    <property type="entry name" value="CD2/SLAM_rcpt"/>
</dbReference>
<dbReference type="PANTHER" id="PTHR12080:SF55">
    <property type="entry name" value="LYMPHOCYTE FUNCTION-ASSOCIATED ANTIGEN 3"/>
    <property type="match status" value="1"/>
</dbReference>
<dbReference type="Gene3D" id="2.60.40.10">
    <property type="entry name" value="Immunoglobulins"/>
    <property type="match status" value="2"/>
</dbReference>
<sequence length="248" mass="27981">MNKSVRKQDMCPVRREGEVMFSITQTDVQDITWMTDRDKSIFAVTEPGKHVTIRNQLYSGRIKVTAYGSLIITNLTREDQGTYKGSVLRRTSGQCAQFYNLTLHGLTNERICGETRHISSEVGGEVKFFIKQMEVQDITWMTDTDKNIFAVTKPGKPVTIRSQLYNGRINVTASGSLIITKLTREDRGIYKGSVLRRTSGQCAQFYNLTLYENKYLEEQISMFNNTPTTSSVGGSTGAKTAKERQQST</sequence>
<evidence type="ECO:0000256" key="2">
    <source>
        <dbReference type="ARBA" id="ARBA00022729"/>
    </source>
</evidence>
<feature type="non-terminal residue" evidence="6">
    <location>
        <position position="248"/>
    </location>
</feature>
<keyword evidence="3" id="KW-0472">Membrane</keyword>
<comment type="subcellular location">
    <subcellularLocation>
        <location evidence="1">Membrane</location>
    </subcellularLocation>
</comment>
<comment type="caution">
    <text evidence="6">The sequence shown here is derived from an EMBL/GenBank/DDBJ whole genome shotgun (WGS) entry which is preliminary data.</text>
</comment>
<dbReference type="EMBL" id="CAUEEQ010077995">
    <property type="protein sequence ID" value="CAJ0967016.1"/>
    <property type="molecule type" value="Genomic_DNA"/>
</dbReference>
<keyword evidence="4" id="KW-0325">Glycoprotein</keyword>
<evidence type="ECO:0000256" key="1">
    <source>
        <dbReference type="ARBA" id="ARBA00004370"/>
    </source>
</evidence>
<evidence type="ECO:0000256" key="5">
    <source>
        <dbReference type="SAM" id="MobiDB-lite"/>
    </source>
</evidence>
<keyword evidence="7" id="KW-1185">Reference proteome</keyword>
<protein>
    <submittedName>
        <fullName evidence="6">Uncharacterized protein</fullName>
    </submittedName>
</protein>
<dbReference type="SUPFAM" id="SSF48726">
    <property type="entry name" value="Immunoglobulin"/>
    <property type="match status" value="2"/>
</dbReference>
<proteinExistence type="predicted"/>
<feature type="region of interest" description="Disordered" evidence="5">
    <location>
        <begin position="226"/>
        <end position="248"/>
    </location>
</feature>
<dbReference type="InterPro" id="IPR013783">
    <property type="entry name" value="Ig-like_fold"/>
</dbReference>
<evidence type="ECO:0000256" key="4">
    <source>
        <dbReference type="ARBA" id="ARBA00023180"/>
    </source>
</evidence>
<evidence type="ECO:0000313" key="6">
    <source>
        <dbReference type="EMBL" id="CAJ0967016.1"/>
    </source>
</evidence>
<evidence type="ECO:0000256" key="3">
    <source>
        <dbReference type="ARBA" id="ARBA00023136"/>
    </source>
</evidence>
<evidence type="ECO:0000313" key="7">
    <source>
        <dbReference type="Proteomes" id="UP001176940"/>
    </source>
</evidence>
<organism evidence="6 7">
    <name type="scientific">Ranitomeya imitator</name>
    <name type="common">mimic poison frog</name>
    <dbReference type="NCBI Taxonomy" id="111125"/>
    <lineage>
        <taxon>Eukaryota</taxon>
        <taxon>Metazoa</taxon>
        <taxon>Chordata</taxon>
        <taxon>Craniata</taxon>
        <taxon>Vertebrata</taxon>
        <taxon>Euteleostomi</taxon>
        <taxon>Amphibia</taxon>
        <taxon>Batrachia</taxon>
        <taxon>Anura</taxon>
        <taxon>Neobatrachia</taxon>
        <taxon>Hyloidea</taxon>
        <taxon>Dendrobatidae</taxon>
        <taxon>Dendrobatinae</taxon>
        <taxon>Ranitomeya</taxon>
    </lineage>
</organism>
<dbReference type="PANTHER" id="PTHR12080">
    <property type="entry name" value="SIGNALING LYMPHOCYTIC ACTIVATION MOLECULE"/>
    <property type="match status" value="1"/>
</dbReference>
<dbReference type="Proteomes" id="UP001176940">
    <property type="component" value="Unassembled WGS sequence"/>
</dbReference>